<dbReference type="EMBL" id="JAHHGZ010000016">
    <property type="protein sequence ID" value="MBW4668913.1"/>
    <property type="molecule type" value="Genomic_DNA"/>
</dbReference>
<keyword evidence="8" id="KW-0800">Toxin</keyword>
<dbReference type="EC" id="3.1.-.-" evidence="8"/>
<accession>A0A951QNA9</accession>
<dbReference type="HAMAP" id="MF_00265">
    <property type="entry name" value="VapC_Nob1"/>
    <property type="match status" value="1"/>
</dbReference>
<dbReference type="PANTHER" id="PTHR33653">
    <property type="entry name" value="RIBONUCLEASE VAPC2"/>
    <property type="match status" value="1"/>
</dbReference>
<evidence type="ECO:0000256" key="6">
    <source>
        <dbReference type="ARBA" id="ARBA00022842"/>
    </source>
</evidence>
<feature type="binding site" evidence="8">
    <location>
        <position position="6"/>
    </location>
    <ligand>
        <name>Mg(2+)</name>
        <dbReference type="ChEBI" id="CHEBI:18420"/>
    </ligand>
</feature>
<gene>
    <name evidence="8" type="primary">vapC</name>
    <name evidence="10" type="ORF">KME60_16190</name>
</gene>
<dbReference type="InterPro" id="IPR029060">
    <property type="entry name" value="PIN-like_dom_sf"/>
</dbReference>
<evidence type="ECO:0000256" key="7">
    <source>
        <dbReference type="ARBA" id="ARBA00038093"/>
    </source>
</evidence>
<keyword evidence="6 8" id="KW-0460">Magnesium</keyword>
<protein>
    <recommendedName>
        <fullName evidence="8">Ribonuclease VapC</fullName>
        <shortName evidence="8">RNase VapC</shortName>
        <ecNumber evidence="8">3.1.-.-</ecNumber>
    </recommendedName>
    <alternativeName>
        <fullName evidence="8">Toxin VapC</fullName>
    </alternativeName>
</protein>
<evidence type="ECO:0000256" key="8">
    <source>
        <dbReference type="HAMAP-Rule" id="MF_00265"/>
    </source>
</evidence>
<feature type="domain" description="PIN" evidence="9">
    <location>
        <begin position="3"/>
        <end position="125"/>
    </location>
</feature>
<evidence type="ECO:0000256" key="4">
    <source>
        <dbReference type="ARBA" id="ARBA00022723"/>
    </source>
</evidence>
<keyword evidence="2 8" id="KW-1277">Toxin-antitoxin system</keyword>
<sequence length="135" mass="15185">MTYLLDSNLCIRLINNSSPAVTSRLTVQQPSDILVSTITELELYYGAYRSAQIDRNLEILQRFFIQFNIIHFDSKSAKIAGRIRADLAAMGTPIGPYDVQIAAVALANDLILVTHNVREFNRVDGLQIEDWEEDG</sequence>
<evidence type="ECO:0000256" key="3">
    <source>
        <dbReference type="ARBA" id="ARBA00022722"/>
    </source>
</evidence>
<evidence type="ECO:0000256" key="5">
    <source>
        <dbReference type="ARBA" id="ARBA00022801"/>
    </source>
</evidence>
<dbReference type="Proteomes" id="UP000729701">
    <property type="component" value="Unassembled WGS sequence"/>
</dbReference>
<reference evidence="10" key="2">
    <citation type="journal article" date="2022" name="Microbiol. Resour. Announc.">
        <title>Metagenome Sequencing to Explore Phylogenomics of Terrestrial Cyanobacteria.</title>
        <authorList>
            <person name="Ward R.D."/>
            <person name="Stajich J.E."/>
            <person name="Johansen J.R."/>
            <person name="Huntemann M."/>
            <person name="Clum A."/>
            <person name="Foster B."/>
            <person name="Foster B."/>
            <person name="Roux S."/>
            <person name="Palaniappan K."/>
            <person name="Varghese N."/>
            <person name="Mukherjee S."/>
            <person name="Reddy T.B.K."/>
            <person name="Daum C."/>
            <person name="Copeland A."/>
            <person name="Chen I.A."/>
            <person name="Ivanova N.N."/>
            <person name="Kyrpides N.C."/>
            <person name="Shapiro N."/>
            <person name="Eloe-Fadrosh E.A."/>
            <person name="Pietrasiak N."/>
        </authorList>
    </citation>
    <scope>NUCLEOTIDE SEQUENCE</scope>
    <source>
        <strain evidence="10">GSE-NOS-MK-12-04C</strain>
    </source>
</reference>
<comment type="caution">
    <text evidence="10">The sequence shown here is derived from an EMBL/GenBank/DDBJ whole genome shotgun (WGS) entry which is preliminary data.</text>
</comment>
<comment type="cofactor">
    <cofactor evidence="1 8">
        <name>Mg(2+)</name>
        <dbReference type="ChEBI" id="CHEBI:18420"/>
    </cofactor>
</comment>
<evidence type="ECO:0000256" key="1">
    <source>
        <dbReference type="ARBA" id="ARBA00001946"/>
    </source>
</evidence>
<dbReference type="GO" id="GO:0004540">
    <property type="term" value="F:RNA nuclease activity"/>
    <property type="evidence" value="ECO:0007669"/>
    <property type="project" value="InterPro"/>
</dbReference>
<keyword evidence="3 8" id="KW-0540">Nuclease</keyword>
<proteinExistence type="inferred from homology"/>
<dbReference type="Gene3D" id="3.40.50.1010">
    <property type="entry name" value="5'-nuclease"/>
    <property type="match status" value="1"/>
</dbReference>
<keyword evidence="4 8" id="KW-0479">Metal-binding</keyword>
<reference evidence="10" key="1">
    <citation type="submission" date="2021-05" db="EMBL/GenBank/DDBJ databases">
        <authorList>
            <person name="Pietrasiak N."/>
            <person name="Ward R."/>
            <person name="Stajich J.E."/>
            <person name="Kurbessoian T."/>
        </authorList>
    </citation>
    <scope>NUCLEOTIDE SEQUENCE</scope>
    <source>
        <strain evidence="10">GSE-NOS-MK-12-04C</strain>
    </source>
</reference>
<organism evidence="10 11">
    <name type="scientific">Cyanomargarita calcarea GSE-NOS-MK-12-04C</name>
    <dbReference type="NCBI Taxonomy" id="2839659"/>
    <lineage>
        <taxon>Bacteria</taxon>
        <taxon>Bacillati</taxon>
        <taxon>Cyanobacteriota</taxon>
        <taxon>Cyanophyceae</taxon>
        <taxon>Nostocales</taxon>
        <taxon>Cyanomargaritaceae</taxon>
        <taxon>Cyanomargarita</taxon>
    </lineage>
</organism>
<feature type="binding site" evidence="8">
    <location>
        <position position="98"/>
    </location>
    <ligand>
        <name>Mg(2+)</name>
        <dbReference type="ChEBI" id="CHEBI:18420"/>
    </ligand>
</feature>
<evidence type="ECO:0000259" key="9">
    <source>
        <dbReference type="Pfam" id="PF01850"/>
    </source>
</evidence>
<dbReference type="GO" id="GO:0000287">
    <property type="term" value="F:magnesium ion binding"/>
    <property type="evidence" value="ECO:0007669"/>
    <property type="project" value="UniProtKB-UniRule"/>
</dbReference>
<name>A0A951QNA9_9CYAN</name>
<keyword evidence="5 8" id="KW-0378">Hydrolase</keyword>
<comment type="function">
    <text evidence="8">Toxic component of a toxin-antitoxin (TA) system. An RNase.</text>
</comment>
<dbReference type="AlphaFoldDB" id="A0A951QNA9"/>
<evidence type="ECO:0000313" key="10">
    <source>
        <dbReference type="EMBL" id="MBW4668913.1"/>
    </source>
</evidence>
<dbReference type="CDD" id="cd18745">
    <property type="entry name" value="PIN_VapC4-5_FitB-like"/>
    <property type="match status" value="1"/>
</dbReference>
<dbReference type="InterPro" id="IPR050556">
    <property type="entry name" value="Type_II_TA_system_RNase"/>
</dbReference>
<dbReference type="InterPro" id="IPR022907">
    <property type="entry name" value="VapC_family"/>
</dbReference>
<dbReference type="InterPro" id="IPR002716">
    <property type="entry name" value="PIN_dom"/>
</dbReference>
<dbReference type="PANTHER" id="PTHR33653:SF1">
    <property type="entry name" value="RIBONUCLEASE VAPC2"/>
    <property type="match status" value="1"/>
</dbReference>
<evidence type="ECO:0000256" key="2">
    <source>
        <dbReference type="ARBA" id="ARBA00022649"/>
    </source>
</evidence>
<dbReference type="GO" id="GO:0016787">
    <property type="term" value="F:hydrolase activity"/>
    <property type="evidence" value="ECO:0007669"/>
    <property type="project" value="UniProtKB-KW"/>
</dbReference>
<comment type="similarity">
    <text evidence="7 8">Belongs to the PINc/VapC protein family.</text>
</comment>
<dbReference type="Pfam" id="PF01850">
    <property type="entry name" value="PIN"/>
    <property type="match status" value="1"/>
</dbReference>
<dbReference type="GO" id="GO:0090729">
    <property type="term" value="F:toxin activity"/>
    <property type="evidence" value="ECO:0007669"/>
    <property type="project" value="UniProtKB-KW"/>
</dbReference>
<evidence type="ECO:0000313" key="11">
    <source>
        <dbReference type="Proteomes" id="UP000729701"/>
    </source>
</evidence>
<dbReference type="SUPFAM" id="SSF88723">
    <property type="entry name" value="PIN domain-like"/>
    <property type="match status" value="1"/>
</dbReference>